<protein>
    <recommendedName>
        <fullName evidence="4">DUF3592 domain-containing protein</fullName>
    </recommendedName>
</protein>
<keyword evidence="1" id="KW-0472">Membrane</keyword>
<proteinExistence type="predicted"/>
<organism evidence="2 3">
    <name type="scientific">Chryseobacterium polytrichastri</name>
    <dbReference type="NCBI Taxonomy" id="1302687"/>
    <lineage>
        <taxon>Bacteria</taxon>
        <taxon>Pseudomonadati</taxon>
        <taxon>Bacteroidota</taxon>
        <taxon>Flavobacteriia</taxon>
        <taxon>Flavobacteriales</taxon>
        <taxon>Weeksellaceae</taxon>
        <taxon>Chryseobacterium group</taxon>
        <taxon>Chryseobacterium</taxon>
    </lineage>
</organism>
<dbReference type="RefSeq" id="WP_073291181.1">
    <property type="nucleotide sequence ID" value="NZ_FRAV01000005.1"/>
</dbReference>
<dbReference type="EMBL" id="FRAV01000005">
    <property type="protein sequence ID" value="SHK53214.1"/>
    <property type="molecule type" value="Genomic_DNA"/>
</dbReference>
<feature type="transmembrane region" description="Helical" evidence="1">
    <location>
        <begin position="28"/>
        <end position="61"/>
    </location>
</feature>
<keyword evidence="3" id="KW-1185">Reference proteome</keyword>
<feature type="transmembrane region" description="Helical" evidence="1">
    <location>
        <begin position="210"/>
        <end position="230"/>
    </location>
</feature>
<name>A0A1M6T8J2_9FLAO</name>
<keyword evidence="1" id="KW-1133">Transmembrane helix</keyword>
<evidence type="ECO:0000256" key="1">
    <source>
        <dbReference type="SAM" id="Phobius"/>
    </source>
</evidence>
<dbReference type="STRING" id="1302687.SAMN05444267_100512"/>
<accession>A0A1M6T8J2</accession>
<dbReference type="AlphaFoldDB" id="A0A1M6T8J2"/>
<gene>
    <name evidence="2" type="ORF">SAMN05444267_100512</name>
</gene>
<feature type="transmembrane region" description="Helical" evidence="1">
    <location>
        <begin position="138"/>
        <end position="162"/>
    </location>
</feature>
<feature type="transmembrane region" description="Helical" evidence="1">
    <location>
        <begin position="168"/>
        <end position="198"/>
    </location>
</feature>
<evidence type="ECO:0000313" key="3">
    <source>
        <dbReference type="Proteomes" id="UP000184364"/>
    </source>
</evidence>
<evidence type="ECO:0008006" key="4">
    <source>
        <dbReference type="Google" id="ProtNLM"/>
    </source>
</evidence>
<keyword evidence="1" id="KW-0812">Transmembrane</keyword>
<dbReference type="OrthoDB" id="1350302at2"/>
<evidence type="ECO:0000313" key="2">
    <source>
        <dbReference type="EMBL" id="SHK53214.1"/>
    </source>
</evidence>
<dbReference type="Proteomes" id="UP000184364">
    <property type="component" value="Unassembled WGS sequence"/>
</dbReference>
<reference evidence="3" key="1">
    <citation type="submission" date="2016-11" db="EMBL/GenBank/DDBJ databases">
        <authorList>
            <person name="Varghese N."/>
            <person name="Submissions S."/>
        </authorList>
    </citation>
    <scope>NUCLEOTIDE SEQUENCE [LARGE SCALE GENOMIC DNA]</scope>
    <source>
        <strain evidence="3">DSM 26899</strain>
    </source>
</reference>
<sequence>MWYTLIFTAIIIILIVIKKKKKGASISITGLILPILAILFISGMFFFLAGIVGQSAYAYFFEKKYDAKVVRYQYTDGDSESDAVPIAIVEFKNDQNQTIQKSIGYGASHPIELGKTIKVSYKEGDKYIKNMSFWEQKLIVSLVLVFFFIFTIAIIGITMYALNRDISFIWAIIMGFVIYVVFPGAMLFFIIILSWVMWEYFQGRKDDMPIWALGICSLFVTILIPALIGYCKTLFEKENFMQRNRRSKVIKTKIINLSKKNPK</sequence>